<dbReference type="KEGG" id="sgra:EX895_001466"/>
<comment type="similarity">
    <text evidence="1">Belongs to the UPF0538 family.</text>
</comment>
<dbReference type="RefSeq" id="XP_029741666.1">
    <property type="nucleotide sequence ID" value="XM_029882065.1"/>
</dbReference>
<sequence>MADTTSAADSTSATLLPGGFHAFNPQADFSDNKETNNARPLTDAVITIRIIKSFEFRSMKAYVLKSIDLTTTTIAQLEQLCRNEVKTNSSFRAFRSYADQLDTLKLYTRAHGAKTTNLIINLDNPEWVLENANLAALAKDGTAKEARTKENTTLAEIGIENETELSFFNKEAYLAFLANPNTKWDATG</sequence>
<dbReference type="EMBL" id="SRRM01000004">
    <property type="protein sequence ID" value="TKY89681.1"/>
    <property type="molecule type" value="Genomic_DNA"/>
</dbReference>
<dbReference type="InterPro" id="IPR018794">
    <property type="entry name" value="UPF0538"/>
</dbReference>
<reference evidence="2 3" key="1">
    <citation type="submission" date="2019-05" db="EMBL/GenBank/DDBJ databases">
        <title>Sporisorium graminicola CBS 10092 draft sequencing and annotation.</title>
        <authorList>
            <person name="Solano-Gonzalez S."/>
            <person name="Caddick M.X."/>
            <person name="Darby A."/>
        </authorList>
    </citation>
    <scope>NUCLEOTIDE SEQUENCE [LARGE SCALE GENOMIC DNA]</scope>
    <source>
        <strain evidence="2 3">CBS 10092</strain>
    </source>
</reference>
<dbReference type="AlphaFoldDB" id="A0A4U7KXY9"/>
<dbReference type="PANTHER" id="PTHR18444:SF9">
    <property type="entry name" value="UPF0538 PROTEIN C2ORF76"/>
    <property type="match status" value="1"/>
</dbReference>
<protein>
    <submittedName>
        <fullName evidence="2">Uncharacterized protein</fullName>
    </submittedName>
</protein>
<gene>
    <name evidence="2" type="ORF">EX895_001466</name>
</gene>
<evidence type="ECO:0000313" key="2">
    <source>
        <dbReference type="EMBL" id="TKY89681.1"/>
    </source>
</evidence>
<evidence type="ECO:0000256" key="1">
    <source>
        <dbReference type="ARBA" id="ARBA00007176"/>
    </source>
</evidence>
<name>A0A4U7KXY9_9BASI</name>
<dbReference type="GeneID" id="40724361"/>
<proteinExistence type="inferred from homology"/>
<dbReference type="Pfam" id="PF10209">
    <property type="entry name" value="DUF2340"/>
    <property type="match status" value="1"/>
</dbReference>
<evidence type="ECO:0000313" key="3">
    <source>
        <dbReference type="Proteomes" id="UP000306050"/>
    </source>
</evidence>
<organism evidence="2 3">
    <name type="scientific">Sporisorium graminicola</name>
    <dbReference type="NCBI Taxonomy" id="280036"/>
    <lineage>
        <taxon>Eukaryota</taxon>
        <taxon>Fungi</taxon>
        <taxon>Dikarya</taxon>
        <taxon>Basidiomycota</taxon>
        <taxon>Ustilaginomycotina</taxon>
        <taxon>Ustilaginomycetes</taxon>
        <taxon>Ustilaginales</taxon>
        <taxon>Ustilaginaceae</taxon>
        <taxon>Sporisorium</taxon>
    </lineage>
</organism>
<keyword evidence="3" id="KW-1185">Reference proteome</keyword>
<dbReference type="PANTHER" id="PTHR18444">
    <property type="entry name" value="UPF0538 FAMILY MEMBER"/>
    <property type="match status" value="1"/>
</dbReference>
<comment type="caution">
    <text evidence="2">The sequence shown here is derived from an EMBL/GenBank/DDBJ whole genome shotgun (WGS) entry which is preliminary data.</text>
</comment>
<dbReference type="OrthoDB" id="937at2759"/>
<accession>A0A4U7KXY9</accession>
<dbReference type="Proteomes" id="UP000306050">
    <property type="component" value="Chromosome SGRAM_11"/>
</dbReference>